<comment type="caution">
    <text evidence="3">The sequence shown here is derived from an EMBL/GenBank/DDBJ whole genome shotgun (WGS) entry which is preliminary data.</text>
</comment>
<accession>A0A502E596</accession>
<dbReference type="PRINTS" id="PR00081">
    <property type="entry name" value="GDHRDH"/>
</dbReference>
<dbReference type="PRINTS" id="PR00080">
    <property type="entry name" value="SDRFAMILY"/>
</dbReference>
<dbReference type="OrthoDB" id="3542748at2"/>
<dbReference type="InterPro" id="IPR002347">
    <property type="entry name" value="SDR_fam"/>
</dbReference>
<dbReference type="SUPFAM" id="SSF51735">
    <property type="entry name" value="NAD(P)-binding Rossmann-fold domains"/>
    <property type="match status" value="1"/>
</dbReference>
<protein>
    <submittedName>
        <fullName evidence="3">SDR family oxidoreductase</fullName>
    </submittedName>
</protein>
<proteinExistence type="inferred from homology"/>
<dbReference type="EMBL" id="RCZG01000007">
    <property type="protein sequence ID" value="TPG32823.1"/>
    <property type="molecule type" value="Genomic_DNA"/>
</dbReference>
<reference evidence="3 4" key="1">
    <citation type="journal article" date="2019" name="Environ. Microbiol.">
        <title>Species interactions and distinct microbial communities in high Arctic permafrost affected cryosols are associated with the CH4 and CO2 gas fluxes.</title>
        <authorList>
            <person name="Altshuler I."/>
            <person name="Hamel J."/>
            <person name="Turney S."/>
            <person name="Magnuson E."/>
            <person name="Levesque R."/>
            <person name="Greer C."/>
            <person name="Whyte L.G."/>
        </authorList>
    </citation>
    <scope>NUCLEOTIDE SEQUENCE [LARGE SCALE GENOMIC DNA]</scope>
    <source>
        <strain evidence="3 4">S5.20</strain>
    </source>
</reference>
<sequence length="239" mass="24564">MTSKELDGKVVLITGAARGQGAAEAELLSRLGARIVACDVLDDDGEALADRLGGGVSYRRLDVTDATAWAAVVADVVAESGRIDVLINNAGVYRKAALAEWSAEQIRDVLDVNLVGPILGMQAVSPVMRPGSAIVNIASTAALRGFAGALPYASSKWGLRGASRSAALELAPLGIRFNCVCPGAVDTPMIDVDGLDFSHLPVPRAAHVGEIADMVAFLAGDASRYCTGSEFVVDGGATA</sequence>
<dbReference type="FunFam" id="3.40.50.720:FF:000084">
    <property type="entry name" value="Short-chain dehydrogenase reductase"/>
    <property type="match status" value="1"/>
</dbReference>
<dbReference type="GO" id="GO:0016491">
    <property type="term" value="F:oxidoreductase activity"/>
    <property type="evidence" value="ECO:0007669"/>
    <property type="project" value="UniProtKB-KW"/>
</dbReference>
<gene>
    <name evidence="3" type="ORF">EAH80_18725</name>
</gene>
<dbReference type="Pfam" id="PF13561">
    <property type="entry name" value="adh_short_C2"/>
    <property type="match status" value="1"/>
</dbReference>
<dbReference type="Proteomes" id="UP000320095">
    <property type="component" value="Unassembled WGS sequence"/>
</dbReference>
<keyword evidence="2" id="KW-0560">Oxidoreductase</keyword>
<dbReference type="PANTHER" id="PTHR24321">
    <property type="entry name" value="DEHYDROGENASES, SHORT CHAIN"/>
    <property type="match status" value="1"/>
</dbReference>
<organism evidence="3 4">
    <name type="scientific">Mycolicibacterium hodleri</name>
    <dbReference type="NCBI Taxonomy" id="49897"/>
    <lineage>
        <taxon>Bacteria</taxon>
        <taxon>Bacillati</taxon>
        <taxon>Actinomycetota</taxon>
        <taxon>Actinomycetes</taxon>
        <taxon>Mycobacteriales</taxon>
        <taxon>Mycobacteriaceae</taxon>
        <taxon>Mycolicibacterium</taxon>
    </lineage>
</organism>
<name>A0A502E596_9MYCO</name>
<evidence type="ECO:0000313" key="3">
    <source>
        <dbReference type="EMBL" id="TPG32823.1"/>
    </source>
</evidence>
<evidence type="ECO:0000256" key="2">
    <source>
        <dbReference type="ARBA" id="ARBA00023002"/>
    </source>
</evidence>
<dbReference type="PANTHER" id="PTHR24321:SF8">
    <property type="entry name" value="ESTRADIOL 17-BETA-DEHYDROGENASE 8-RELATED"/>
    <property type="match status" value="1"/>
</dbReference>
<keyword evidence="4" id="KW-1185">Reference proteome</keyword>
<evidence type="ECO:0000256" key="1">
    <source>
        <dbReference type="ARBA" id="ARBA00006484"/>
    </source>
</evidence>
<dbReference type="RefSeq" id="WP_140694047.1">
    <property type="nucleotide sequence ID" value="NZ_RCZG01000007.1"/>
</dbReference>
<dbReference type="InterPro" id="IPR036291">
    <property type="entry name" value="NAD(P)-bd_dom_sf"/>
</dbReference>
<dbReference type="AlphaFoldDB" id="A0A502E596"/>
<dbReference type="Gene3D" id="3.40.50.720">
    <property type="entry name" value="NAD(P)-binding Rossmann-like Domain"/>
    <property type="match status" value="1"/>
</dbReference>
<comment type="similarity">
    <text evidence="1">Belongs to the short-chain dehydrogenases/reductases (SDR) family.</text>
</comment>
<evidence type="ECO:0000313" key="4">
    <source>
        <dbReference type="Proteomes" id="UP000320095"/>
    </source>
</evidence>